<dbReference type="GO" id="GO:0003755">
    <property type="term" value="F:peptidyl-prolyl cis-trans isomerase activity"/>
    <property type="evidence" value="ECO:0007669"/>
    <property type="project" value="UniProtKB-UniRule"/>
</dbReference>
<dbReference type="HAMAP" id="MF_01145">
    <property type="entry name" value="Foldase_PrsA"/>
    <property type="match status" value="1"/>
</dbReference>
<gene>
    <name evidence="7" type="primary">prsA</name>
    <name evidence="12" type="ORF">P0Y55_06090</name>
</gene>
<dbReference type="PANTHER" id="PTHR47245">
    <property type="entry name" value="PEPTIDYLPROLYL ISOMERASE"/>
    <property type="match status" value="1"/>
</dbReference>
<dbReference type="GO" id="GO:0005886">
    <property type="term" value="C:plasma membrane"/>
    <property type="evidence" value="ECO:0007669"/>
    <property type="project" value="UniProtKB-SubCell"/>
</dbReference>
<proteinExistence type="inferred from homology"/>
<dbReference type="EMBL" id="CP119317">
    <property type="protein sequence ID" value="WEK55616.1"/>
    <property type="molecule type" value="Genomic_DNA"/>
</dbReference>
<keyword evidence="10" id="KW-1133">Transmembrane helix</keyword>
<evidence type="ECO:0000256" key="7">
    <source>
        <dbReference type="HAMAP-Rule" id="MF_01145"/>
    </source>
</evidence>
<dbReference type="PANTHER" id="PTHR47245:SF2">
    <property type="entry name" value="PEPTIDYL-PROLYL CIS-TRANS ISOMERASE HP_0175-RELATED"/>
    <property type="match status" value="1"/>
</dbReference>
<evidence type="ECO:0000256" key="6">
    <source>
        <dbReference type="ARBA" id="ARBA00023288"/>
    </source>
</evidence>
<keyword evidence="10" id="KW-0812">Transmembrane</keyword>
<keyword evidence="7 8" id="KW-0413">Isomerase</keyword>
<dbReference type="InterPro" id="IPR000297">
    <property type="entry name" value="PPIase_PpiC"/>
</dbReference>
<keyword evidence="13" id="KW-1185">Reference proteome</keyword>
<dbReference type="PROSITE" id="PS50198">
    <property type="entry name" value="PPIC_PPIASE_2"/>
    <property type="match status" value="1"/>
</dbReference>
<evidence type="ECO:0000256" key="3">
    <source>
        <dbReference type="ARBA" id="ARBA00022475"/>
    </source>
</evidence>
<dbReference type="GO" id="GO:0006457">
    <property type="term" value="P:protein folding"/>
    <property type="evidence" value="ECO:0007669"/>
    <property type="project" value="UniProtKB-UniRule"/>
</dbReference>
<evidence type="ECO:0000259" key="11">
    <source>
        <dbReference type="PROSITE" id="PS50198"/>
    </source>
</evidence>
<keyword evidence="6" id="KW-0449">Lipoprotein</keyword>
<evidence type="ECO:0000256" key="2">
    <source>
        <dbReference type="ARBA" id="ARBA00006071"/>
    </source>
</evidence>
<dbReference type="Pfam" id="PF13624">
    <property type="entry name" value="SurA_N_3"/>
    <property type="match status" value="1"/>
</dbReference>
<dbReference type="InterPro" id="IPR050245">
    <property type="entry name" value="PrsA_foldase"/>
</dbReference>
<dbReference type="Proteomes" id="UP001178662">
    <property type="component" value="Chromosome"/>
</dbReference>
<keyword evidence="4 7" id="KW-0472">Membrane</keyword>
<keyword evidence="5" id="KW-0564">Palmitate</keyword>
<name>A0AA95EZ83_9BACL</name>
<feature type="transmembrane region" description="Helical" evidence="10">
    <location>
        <begin position="60"/>
        <end position="80"/>
    </location>
</feature>
<evidence type="ECO:0000313" key="13">
    <source>
        <dbReference type="Proteomes" id="UP001178662"/>
    </source>
</evidence>
<comment type="similarity">
    <text evidence="2 7">Belongs to the PrsA family.</text>
</comment>
<sequence>MSMLNKDENEAQVDEHLENQTEEQQTEAVHDEASKQEVVVNDGGNNGGSINGPAKSGMPAWPWMIVSVIAIAAFVFVLVSNGSGNSNNKKLAQFDGGSVTELDFYHEIKKQVTDEQFSTMVDTLVESKLIEELADKAKITVTEEDMNKAIDEAAAYYGGMESFEQVLQQYSTTLETFKEQIKPDLLKKALYKQQNPATEDKIKAYFDDNKDTFATAPEKVRASHILVNTQEEADAIVADLKAGKDFAELAKEKSTDPGSAANGGDLDFFGHGDMVPEFENAAFSMEVGQISDIIPSDYGFHIIKLTDKQAGVYPTYDEVKDKVADAYWTNELTVNSVLWLAKLKEDNHVKNLLNEEAKSSPSASPSSSTSTN</sequence>
<feature type="compositionally biased region" description="Basic and acidic residues" evidence="9">
    <location>
        <begin position="1"/>
        <end position="19"/>
    </location>
</feature>
<dbReference type="AlphaFoldDB" id="A0AA95EZ83"/>
<comment type="subcellular location">
    <subcellularLocation>
        <location evidence="1">Cell membrane</location>
        <topology evidence="1">Lipid-anchor</topology>
    </subcellularLocation>
</comment>
<evidence type="ECO:0000313" key="12">
    <source>
        <dbReference type="EMBL" id="WEK55616.1"/>
    </source>
</evidence>
<evidence type="ECO:0000256" key="4">
    <source>
        <dbReference type="ARBA" id="ARBA00023136"/>
    </source>
</evidence>
<dbReference type="InterPro" id="IPR046357">
    <property type="entry name" value="PPIase_dom_sf"/>
</dbReference>
<keyword evidence="3 7" id="KW-1003">Cell membrane</keyword>
<evidence type="ECO:0000256" key="10">
    <source>
        <dbReference type="SAM" id="Phobius"/>
    </source>
</evidence>
<keyword evidence="7" id="KW-0732">Signal</keyword>
<evidence type="ECO:0000256" key="5">
    <source>
        <dbReference type="ARBA" id="ARBA00023139"/>
    </source>
</evidence>
<dbReference type="SUPFAM" id="SSF54534">
    <property type="entry name" value="FKBP-like"/>
    <property type="match status" value="1"/>
</dbReference>
<reference evidence="12" key="1">
    <citation type="submission" date="2023-03" db="EMBL/GenBank/DDBJ databases">
        <title>Andean soil-derived lignocellulolytic bacterial consortium as a source of novel taxa and putative plastic-active enzymes.</title>
        <authorList>
            <person name="Diaz-Garcia L."/>
            <person name="Chuvochina M."/>
            <person name="Feuerriegel G."/>
            <person name="Bunk B."/>
            <person name="Sproer C."/>
            <person name="Streit W.R."/>
            <person name="Rodriguez L.M."/>
            <person name="Overmann J."/>
            <person name="Jimenez D.J."/>
        </authorList>
    </citation>
    <scope>NUCLEOTIDE SEQUENCE</scope>
    <source>
        <strain evidence="12">MAG 2441</strain>
    </source>
</reference>
<dbReference type="Gene3D" id="1.10.4030.10">
    <property type="entry name" value="Porin chaperone SurA, peptide-binding domain"/>
    <property type="match status" value="1"/>
</dbReference>
<dbReference type="Pfam" id="PF13616">
    <property type="entry name" value="Rotamase_3"/>
    <property type="match status" value="1"/>
</dbReference>
<dbReference type="InterPro" id="IPR027304">
    <property type="entry name" value="Trigger_fact/SurA_dom_sf"/>
</dbReference>
<comment type="catalytic activity">
    <reaction evidence="7">
        <text>[protein]-peptidylproline (omega=180) = [protein]-peptidylproline (omega=0)</text>
        <dbReference type="Rhea" id="RHEA:16237"/>
        <dbReference type="Rhea" id="RHEA-COMP:10747"/>
        <dbReference type="Rhea" id="RHEA-COMP:10748"/>
        <dbReference type="ChEBI" id="CHEBI:83833"/>
        <dbReference type="ChEBI" id="CHEBI:83834"/>
        <dbReference type="EC" id="5.2.1.8"/>
    </reaction>
</comment>
<dbReference type="Gene3D" id="3.10.50.40">
    <property type="match status" value="1"/>
</dbReference>
<protein>
    <recommendedName>
        <fullName evidence="7">Foldase protein PrsA</fullName>
        <ecNumber evidence="7">5.2.1.8</ecNumber>
    </recommendedName>
</protein>
<accession>A0AA95EZ83</accession>
<dbReference type="SUPFAM" id="SSF109998">
    <property type="entry name" value="Triger factor/SurA peptide-binding domain-like"/>
    <property type="match status" value="1"/>
</dbReference>
<evidence type="ECO:0000256" key="9">
    <source>
        <dbReference type="SAM" id="MobiDB-lite"/>
    </source>
</evidence>
<feature type="region of interest" description="Disordered" evidence="9">
    <location>
        <begin position="1"/>
        <end position="34"/>
    </location>
</feature>
<evidence type="ECO:0000256" key="1">
    <source>
        <dbReference type="ARBA" id="ARBA00004193"/>
    </source>
</evidence>
<evidence type="ECO:0000256" key="8">
    <source>
        <dbReference type="PROSITE-ProRule" id="PRU00278"/>
    </source>
</evidence>
<comment type="function">
    <text evidence="7">Plays a major role in protein secretion by helping the post-translocational extracellular folding of several secreted proteins.</text>
</comment>
<dbReference type="EC" id="5.2.1.8" evidence="7"/>
<keyword evidence="7 8" id="KW-0697">Rotamase</keyword>
<dbReference type="InterPro" id="IPR023059">
    <property type="entry name" value="Foldase_PrsA"/>
</dbReference>
<organism evidence="12 13">
    <name type="scientific">Candidatus Cohnella colombiensis</name>
    <dbReference type="NCBI Taxonomy" id="3121368"/>
    <lineage>
        <taxon>Bacteria</taxon>
        <taxon>Bacillati</taxon>
        <taxon>Bacillota</taxon>
        <taxon>Bacilli</taxon>
        <taxon>Bacillales</taxon>
        <taxon>Paenibacillaceae</taxon>
        <taxon>Cohnella</taxon>
    </lineage>
</organism>
<feature type="domain" description="PpiC" evidence="11">
    <location>
        <begin position="217"/>
        <end position="307"/>
    </location>
</feature>